<dbReference type="CDD" id="cd00090">
    <property type="entry name" value="HTH_ARSR"/>
    <property type="match status" value="1"/>
</dbReference>
<dbReference type="InterPro" id="IPR036388">
    <property type="entry name" value="WH-like_DNA-bd_sf"/>
</dbReference>
<evidence type="ECO:0000313" key="4">
    <source>
        <dbReference type="Proteomes" id="UP000017052"/>
    </source>
</evidence>
<dbReference type="PANTHER" id="PTHR39168">
    <property type="entry name" value="TRANSCRIPTIONAL REGULATOR-RELATED"/>
    <property type="match status" value="1"/>
</dbReference>
<feature type="domain" description="HTH arsR-type" evidence="2">
    <location>
        <begin position="1"/>
        <end position="96"/>
    </location>
</feature>
<keyword evidence="4" id="KW-1185">Reference proteome</keyword>
<comment type="caution">
    <text evidence="3">The sequence shown here is derived from an EMBL/GenBank/DDBJ whole genome shotgun (WGS) entry which is preliminary data.</text>
</comment>
<dbReference type="PANTHER" id="PTHR39168:SF1">
    <property type="entry name" value="TRANSCRIPTIONAL REGULATORY PROTEIN"/>
    <property type="match status" value="1"/>
</dbReference>
<dbReference type="SMART" id="SM00418">
    <property type="entry name" value="HTH_ARSR"/>
    <property type="match status" value="1"/>
</dbReference>
<dbReference type="GO" id="GO:0032791">
    <property type="term" value="F:lead ion binding"/>
    <property type="evidence" value="ECO:0007669"/>
    <property type="project" value="TreeGrafter"/>
</dbReference>
<dbReference type="AlphaFoldDB" id="U2QC91"/>
<sequence length="240" mass="25640">MFPEAVPDVSAVASALADPSRAAMCAALMDGRAWTVGELGRYAGLARSTASEHVDALTAHGLVRELRQGRHRYIRLAGEDIARVIESLGVVAGSSLPTPRSLSASRANANLRAGRTCYRHLAGRLGVRLAEQLEDRGLIDPCWRVTGRGRRLLARWGVPAEMLDTGGPCMDATERRFHLAGPLGTGVCTALLDRGWLSRTGRTRAVRLTPAGRAALDDAGIRLDRPTAAPEDPGRPPART</sequence>
<name>U2QC91_9ACTN</name>
<dbReference type="InterPro" id="IPR001845">
    <property type="entry name" value="HTH_ArsR_DNA-bd_dom"/>
</dbReference>
<evidence type="ECO:0000256" key="1">
    <source>
        <dbReference type="SAM" id="MobiDB-lite"/>
    </source>
</evidence>
<dbReference type="Proteomes" id="UP000017052">
    <property type="component" value="Unassembled WGS sequence"/>
</dbReference>
<dbReference type="GO" id="GO:0010288">
    <property type="term" value="P:response to lead ion"/>
    <property type="evidence" value="ECO:0007669"/>
    <property type="project" value="TreeGrafter"/>
</dbReference>
<organism evidence="3 4">
    <name type="scientific">Propionibacterium acidifaciens F0233</name>
    <dbReference type="NCBI Taxonomy" id="553198"/>
    <lineage>
        <taxon>Bacteria</taxon>
        <taxon>Bacillati</taxon>
        <taxon>Actinomycetota</taxon>
        <taxon>Actinomycetes</taxon>
        <taxon>Propionibacteriales</taxon>
        <taxon>Propionibacteriaceae</taxon>
        <taxon>Propionibacterium</taxon>
    </lineage>
</organism>
<keyword evidence="3" id="KW-0238">DNA-binding</keyword>
<dbReference type="GO" id="GO:0003700">
    <property type="term" value="F:DNA-binding transcription factor activity"/>
    <property type="evidence" value="ECO:0007669"/>
    <property type="project" value="InterPro"/>
</dbReference>
<dbReference type="PROSITE" id="PS50987">
    <property type="entry name" value="HTH_ARSR_2"/>
    <property type="match status" value="1"/>
</dbReference>
<dbReference type="Pfam" id="PF12840">
    <property type="entry name" value="HTH_20"/>
    <property type="match status" value="1"/>
</dbReference>
<accession>U2QC91</accession>
<dbReference type="GO" id="GO:0003677">
    <property type="term" value="F:DNA binding"/>
    <property type="evidence" value="ECO:0007669"/>
    <property type="project" value="UniProtKB-KW"/>
</dbReference>
<dbReference type="GO" id="GO:0046686">
    <property type="term" value="P:response to cadmium ion"/>
    <property type="evidence" value="ECO:0007669"/>
    <property type="project" value="TreeGrafter"/>
</dbReference>
<dbReference type="InterPro" id="IPR011991">
    <property type="entry name" value="ArsR-like_HTH"/>
</dbReference>
<feature type="region of interest" description="Disordered" evidence="1">
    <location>
        <begin position="219"/>
        <end position="240"/>
    </location>
</feature>
<dbReference type="EMBL" id="ACVN02000228">
    <property type="protein sequence ID" value="ERK53774.1"/>
    <property type="molecule type" value="Genomic_DNA"/>
</dbReference>
<dbReference type="GO" id="GO:0097063">
    <property type="term" value="F:cadmium ion sensor activity"/>
    <property type="evidence" value="ECO:0007669"/>
    <property type="project" value="TreeGrafter"/>
</dbReference>
<proteinExistence type="predicted"/>
<protein>
    <submittedName>
        <fullName evidence="3">DNA-binding helix-turn-helix protein</fullName>
    </submittedName>
</protein>
<evidence type="ECO:0000259" key="2">
    <source>
        <dbReference type="PROSITE" id="PS50987"/>
    </source>
</evidence>
<dbReference type="SUPFAM" id="SSF46785">
    <property type="entry name" value="Winged helix' DNA-binding domain"/>
    <property type="match status" value="1"/>
</dbReference>
<evidence type="ECO:0000313" key="3">
    <source>
        <dbReference type="EMBL" id="ERK53774.1"/>
    </source>
</evidence>
<gene>
    <name evidence="3" type="ORF">HMPREF0682_1575</name>
</gene>
<reference evidence="3" key="1">
    <citation type="submission" date="2013-08" db="EMBL/GenBank/DDBJ databases">
        <authorList>
            <person name="Durkin A.S."/>
            <person name="Haft D.R."/>
            <person name="McCorrison J."/>
            <person name="Torralba M."/>
            <person name="Gillis M."/>
            <person name="Haft D.H."/>
            <person name="Methe B."/>
            <person name="Sutton G."/>
            <person name="Nelson K.E."/>
        </authorList>
    </citation>
    <scope>NUCLEOTIDE SEQUENCE [LARGE SCALE GENOMIC DNA]</scope>
    <source>
        <strain evidence="3">F0233</strain>
    </source>
</reference>
<dbReference type="InterPro" id="IPR036390">
    <property type="entry name" value="WH_DNA-bd_sf"/>
</dbReference>
<dbReference type="Gene3D" id="1.10.10.10">
    <property type="entry name" value="Winged helix-like DNA-binding domain superfamily/Winged helix DNA-binding domain"/>
    <property type="match status" value="1"/>
</dbReference>
<dbReference type="InterPro" id="IPR052543">
    <property type="entry name" value="HTH_Metal-responsive_Reg"/>
</dbReference>